<sequence>MLPGSLIYDISLALESNLSCFAKKNGQKFNVLCAKCFICSKLYLMHGRIANTCLGTRKSPSHLKTVLDVRCRLISTI</sequence>
<protein>
    <submittedName>
        <fullName evidence="1">Uncharacterized protein</fullName>
    </submittedName>
</protein>
<accession>A0A3B3XSZ7</accession>
<dbReference type="AlphaFoldDB" id="A0A3B3XSZ7"/>
<dbReference type="Ensembl" id="ENSPMET00000027189.1">
    <property type="protein sequence ID" value="ENSPMEP00000018151.1"/>
    <property type="gene ID" value="ENSPMEG00000021051.1"/>
</dbReference>
<reference evidence="1" key="1">
    <citation type="submission" date="2025-08" db="UniProtKB">
        <authorList>
            <consortium name="Ensembl"/>
        </authorList>
    </citation>
    <scope>IDENTIFICATION</scope>
</reference>
<organism evidence="1 2">
    <name type="scientific">Poecilia mexicana</name>
    <dbReference type="NCBI Taxonomy" id="48701"/>
    <lineage>
        <taxon>Eukaryota</taxon>
        <taxon>Metazoa</taxon>
        <taxon>Chordata</taxon>
        <taxon>Craniata</taxon>
        <taxon>Vertebrata</taxon>
        <taxon>Euteleostomi</taxon>
        <taxon>Actinopterygii</taxon>
        <taxon>Neopterygii</taxon>
        <taxon>Teleostei</taxon>
        <taxon>Neoteleostei</taxon>
        <taxon>Acanthomorphata</taxon>
        <taxon>Ovalentaria</taxon>
        <taxon>Atherinomorphae</taxon>
        <taxon>Cyprinodontiformes</taxon>
        <taxon>Poeciliidae</taxon>
        <taxon>Poeciliinae</taxon>
        <taxon>Poecilia</taxon>
    </lineage>
</organism>
<name>A0A3B3XSZ7_9TELE</name>
<keyword evidence="2" id="KW-1185">Reference proteome</keyword>
<proteinExistence type="predicted"/>
<evidence type="ECO:0000313" key="2">
    <source>
        <dbReference type="Proteomes" id="UP000261480"/>
    </source>
</evidence>
<reference evidence="1" key="2">
    <citation type="submission" date="2025-09" db="UniProtKB">
        <authorList>
            <consortium name="Ensembl"/>
        </authorList>
    </citation>
    <scope>IDENTIFICATION</scope>
</reference>
<evidence type="ECO:0000313" key="1">
    <source>
        <dbReference type="Ensembl" id="ENSPMEP00000018151.1"/>
    </source>
</evidence>
<dbReference type="Proteomes" id="UP000261480">
    <property type="component" value="Unplaced"/>
</dbReference>